<dbReference type="Pfam" id="PF00027">
    <property type="entry name" value="cNMP_binding"/>
    <property type="match status" value="1"/>
</dbReference>
<keyword evidence="11" id="KW-1185">Reference proteome</keyword>
<keyword evidence="5" id="KW-0378">Hydrolase</keyword>
<dbReference type="GO" id="GO:0005782">
    <property type="term" value="C:peroxisomal matrix"/>
    <property type="evidence" value="ECO:0007669"/>
    <property type="project" value="UniProtKB-SubCell"/>
</dbReference>
<dbReference type="SUPFAM" id="SSF51206">
    <property type="entry name" value="cAMP-binding domain-like"/>
    <property type="match status" value="1"/>
</dbReference>
<dbReference type="InterPro" id="IPR003703">
    <property type="entry name" value="Acyl_CoA_thio"/>
</dbReference>
<dbReference type="PANTHER" id="PTHR11066:SF34">
    <property type="entry name" value="ACYL-COENZYME A THIOESTERASE 8"/>
    <property type="match status" value="1"/>
</dbReference>
<dbReference type="Pfam" id="PF13622">
    <property type="entry name" value="4HBT_3"/>
    <property type="match status" value="1"/>
</dbReference>
<dbReference type="GO" id="GO:0047617">
    <property type="term" value="F:fatty acyl-CoA hydrolase activity"/>
    <property type="evidence" value="ECO:0007669"/>
    <property type="project" value="UniProtKB-EC"/>
</dbReference>
<evidence type="ECO:0000256" key="3">
    <source>
        <dbReference type="ARBA" id="ARBA00006538"/>
    </source>
</evidence>
<dbReference type="Gramene" id="Pp3c14_7450V3.12">
    <property type="protein sequence ID" value="Pp3c14_7450V3.12"/>
    <property type="gene ID" value="Pp3c14_7450"/>
</dbReference>
<gene>
    <name evidence="10" type="primary">LOC112291894</name>
</gene>
<comment type="subunit">
    <text evidence="4">Homotetramer.</text>
</comment>
<dbReference type="FunFam" id="2.60.120.10:FF:000109">
    <property type="entry name" value="Acyl-CoA thioesterase II"/>
    <property type="match status" value="1"/>
</dbReference>
<evidence type="ECO:0000256" key="2">
    <source>
        <dbReference type="ARBA" id="ARBA00004872"/>
    </source>
</evidence>
<evidence type="ECO:0000256" key="6">
    <source>
        <dbReference type="ARBA" id="ARBA00023098"/>
    </source>
</evidence>
<comment type="similarity">
    <text evidence="3">Belongs to the C/M/P thioester hydrolase family.</text>
</comment>
<dbReference type="SUPFAM" id="SSF54637">
    <property type="entry name" value="Thioesterase/thiol ester dehydrase-isomerase"/>
    <property type="match status" value="2"/>
</dbReference>
<dbReference type="PANTHER" id="PTHR11066">
    <property type="entry name" value="ACYL-COA THIOESTERASE"/>
    <property type="match status" value="1"/>
</dbReference>
<evidence type="ECO:0000313" key="11">
    <source>
        <dbReference type="Proteomes" id="UP000006727"/>
    </source>
</evidence>
<dbReference type="Pfam" id="PF02551">
    <property type="entry name" value="Acyl_CoA_thio"/>
    <property type="match status" value="1"/>
</dbReference>
<reference evidence="10 11" key="1">
    <citation type="journal article" date="2008" name="Science">
        <title>The Physcomitrella genome reveals evolutionary insights into the conquest of land by plants.</title>
        <authorList>
            <person name="Rensing S."/>
            <person name="Lang D."/>
            <person name="Zimmer A."/>
            <person name="Terry A."/>
            <person name="Salamov A."/>
            <person name="Shapiro H."/>
            <person name="Nishiyama T."/>
            <person name="Perroud P.-F."/>
            <person name="Lindquist E."/>
            <person name="Kamisugi Y."/>
            <person name="Tanahashi T."/>
            <person name="Sakakibara K."/>
            <person name="Fujita T."/>
            <person name="Oishi K."/>
            <person name="Shin-I T."/>
            <person name="Kuroki Y."/>
            <person name="Toyoda A."/>
            <person name="Suzuki Y."/>
            <person name="Hashimoto A."/>
            <person name="Yamaguchi K."/>
            <person name="Sugano A."/>
            <person name="Kohara Y."/>
            <person name="Fujiyama A."/>
            <person name="Anterola A."/>
            <person name="Aoki S."/>
            <person name="Ashton N."/>
            <person name="Barbazuk W.B."/>
            <person name="Barker E."/>
            <person name="Bennetzen J."/>
            <person name="Bezanilla M."/>
            <person name="Blankenship R."/>
            <person name="Cho S.H."/>
            <person name="Dutcher S."/>
            <person name="Estelle M."/>
            <person name="Fawcett J.A."/>
            <person name="Gundlach H."/>
            <person name="Hanada K."/>
            <person name="Heyl A."/>
            <person name="Hicks K.A."/>
            <person name="Hugh J."/>
            <person name="Lohr M."/>
            <person name="Mayer K."/>
            <person name="Melkozernov A."/>
            <person name="Murata T."/>
            <person name="Nelson D."/>
            <person name="Pils B."/>
            <person name="Prigge M."/>
            <person name="Reiss B."/>
            <person name="Renner T."/>
            <person name="Rombauts S."/>
            <person name="Rushton P."/>
            <person name="Sanderfoot A."/>
            <person name="Schween G."/>
            <person name="Shiu S.-H."/>
            <person name="Stueber K."/>
            <person name="Theodoulou F.L."/>
            <person name="Tu H."/>
            <person name="Van de Peer Y."/>
            <person name="Verrier P.J."/>
            <person name="Waters E."/>
            <person name="Wood A."/>
            <person name="Yang L."/>
            <person name="Cove D."/>
            <person name="Cuming A."/>
            <person name="Hasebe M."/>
            <person name="Lucas S."/>
            <person name="Mishler D.B."/>
            <person name="Reski R."/>
            <person name="Grigoriev I."/>
            <person name="Quatrano R.S."/>
            <person name="Boore J.L."/>
        </authorList>
    </citation>
    <scope>NUCLEOTIDE SEQUENCE [LARGE SCALE GENOMIC DNA]</scope>
    <source>
        <strain evidence="10 11">cv. Gransden 2004</strain>
    </source>
</reference>
<dbReference type="Proteomes" id="UP000006727">
    <property type="component" value="Chromosome 14"/>
</dbReference>
<dbReference type="EMBL" id="ABEU02000014">
    <property type="status" value="NOT_ANNOTATED_CDS"/>
    <property type="molecule type" value="Genomic_DNA"/>
</dbReference>
<dbReference type="InterPro" id="IPR042171">
    <property type="entry name" value="Acyl-CoA_hotdog"/>
</dbReference>
<evidence type="ECO:0000256" key="5">
    <source>
        <dbReference type="ARBA" id="ARBA00022801"/>
    </source>
</evidence>
<dbReference type="CDD" id="cd03444">
    <property type="entry name" value="Thioesterase_II_repeat1"/>
    <property type="match status" value="1"/>
</dbReference>
<dbReference type="InterPro" id="IPR014710">
    <property type="entry name" value="RmlC-like_jellyroll"/>
</dbReference>
<dbReference type="AlphaFoldDB" id="A0A7I4ASA7"/>
<proteinExistence type="inferred from homology"/>
<dbReference type="GO" id="GO:0006637">
    <property type="term" value="P:acyl-CoA metabolic process"/>
    <property type="evidence" value="ECO:0007669"/>
    <property type="project" value="InterPro"/>
</dbReference>
<protein>
    <recommendedName>
        <fullName evidence="8">acyl-CoA hydrolase</fullName>
        <ecNumber evidence="8">3.1.2.20</ecNumber>
    </recommendedName>
</protein>
<evidence type="ECO:0000313" key="10">
    <source>
        <dbReference type="EnsemblPlants" id="Pp3c14_7450V3.12"/>
    </source>
</evidence>
<dbReference type="InterPro" id="IPR025652">
    <property type="entry name" value="TesB_C"/>
</dbReference>
<dbReference type="InterPro" id="IPR029069">
    <property type="entry name" value="HotDog_dom_sf"/>
</dbReference>
<dbReference type="EC" id="3.1.2.20" evidence="8"/>
<dbReference type="InterPro" id="IPR049449">
    <property type="entry name" value="TesB_ACOT8-like_N"/>
</dbReference>
<dbReference type="EnsemblPlants" id="Pp3c14_7450V3.12">
    <property type="protein sequence ID" value="Pp3c14_7450V3.12"/>
    <property type="gene ID" value="Pp3c14_7450"/>
</dbReference>
<dbReference type="SMART" id="SM00100">
    <property type="entry name" value="cNMP"/>
    <property type="match status" value="1"/>
</dbReference>
<dbReference type="Gene3D" id="2.40.160.210">
    <property type="entry name" value="Acyl-CoA thioesterase, double hotdog domain"/>
    <property type="match status" value="1"/>
</dbReference>
<sequence length="458" mass="51367">MFGDRFSDRTNPSMAEARTESWTGKRIVVSPVEVTNFLGSIPLLQQLPGTSIQKIAEVVEPLQFGKGEVLLREGTPEDGLYFLWKGEVEVSIPNSMGSHTLGLLKSGDYFGYASAELIKNLNKSDVTAISEVICFVLRNENAHLLSSVSIWAQQPDESEVALLERILELETLEVDLYKGYTKPDYPSFGGNVYGGQLLGQALAAASKSVDPALLVHSLHAYFLLTGDERMPIIYKVERTRNGHTFATRQVSAIQKGRVIFTMYASFQRSMEGFEHQESMPNVPTPDQLLSQDELRKRYFSDPRIPLKKREKWAGGKPTKSSPLDVKEVDPIDEVSKEALPPWQSVWMKSKGKLTDDPALHRCAAVYASDWTFLATAKRPHRTVPIQLLSLDHSMWFHKPFRADEWLLFVQSSPRASNGRGSVYGHFFNQNGELVMSASQEGLMRKLQKSDRSVAKSKL</sequence>
<reference evidence="10 11" key="2">
    <citation type="journal article" date="2018" name="Plant J.">
        <title>The Physcomitrella patens chromosome-scale assembly reveals moss genome structure and evolution.</title>
        <authorList>
            <person name="Lang D."/>
            <person name="Ullrich K.K."/>
            <person name="Murat F."/>
            <person name="Fuchs J."/>
            <person name="Jenkins J."/>
            <person name="Haas F.B."/>
            <person name="Piednoel M."/>
            <person name="Gundlach H."/>
            <person name="Van Bel M."/>
            <person name="Meyberg R."/>
            <person name="Vives C."/>
            <person name="Morata J."/>
            <person name="Symeonidi A."/>
            <person name="Hiss M."/>
            <person name="Muchero W."/>
            <person name="Kamisugi Y."/>
            <person name="Saleh O."/>
            <person name="Blanc G."/>
            <person name="Decker E.L."/>
            <person name="van Gessel N."/>
            <person name="Grimwood J."/>
            <person name="Hayes R.D."/>
            <person name="Graham S.W."/>
            <person name="Gunter L.E."/>
            <person name="McDaniel S.F."/>
            <person name="Hoernstein S.N.W."/>
            <person name="Larsson A."/>
            <person name="Li F.W."/>
            <person name="Perroud P.F."/>
            <person name="Phillips J."/>
            <person name="Ranjan P."/>
            <person name="Rokshar D.S."/>
            <person name="Rothfels C.J."/>
            <person name="Schneider L."/>
            <person name="Shu S."/>
            <person name="Stevenson D.W."/>
            <person name="Thummler F."/>
            <person name="Tillich M."/>
            <person name="Villarreal Aguilar J.C."/>
            <person name="Widiez T."/>
            <person name="Wong G.K."/>
            <person name="Wymore A."/>
            <person name="Zhang Y."/>
            <person name="Zimmer A.D."/>
            <person name="Quatrano R.S."/>
            <person name="Mayer K.F.X."/>
            <person name="Goodstein D."/>
            <person name="Casacuberta J.M."/>
            <person name="Vandepoele K."/>
            <person name="Reski R."/>
            <person name="Cuming A.C."/>
            <person name="Tuskan G.A."/>
            <person name="Maumus F."/>
            <person name="Salse J."/>
            <person name="Schmutz J."/>
            <person name="Rensing S.A."/>
        </authorList>
    </citation>
    <scope>NUCLEOTIDE SEQUENCE [LARGE SCALE GENOMIC DNA]</scope>
    <source>
        <strain evidence="10 11">cv. Gransden 2004</strain>
    </source>
</reference>
<accession>A0A7I4ASA7</accession>
<evidence type="ECO:0000256" key="7">
    <source>
        <dbReference type="ARBA" id="ARBA00035880"/>
    </source>
</evidence>
<dbReference type="PROSITE" id="PS50042">
    <property type="entry name" value="CNMP_BINDING_3"/>
    <property type="match status" value="1"/>
</dbReference>
<dbReference type="InterPro" id="IPR018490">
    <property type="entry name" value="cNMP-bd_dom_sf"/>
</dbReference>
<comment type="catalytic activity">
    <reaction evidence="7">
        <text>a fatty acyl-CoA + H2O = a fatty acid + CoA + H(+)</text>
        <dbReference type="Rhea" id="RHEA:16781"/>
        <dbReference type="ChEBI" id="CHEBI:15377"/>
        <dbReference type="ChEBI" id="CHEBI:15378"/>
        <dbReference type="ChEBI" id="CHEBI:28868"/>
        <dbReference type="ChEBI" id="CHEBI:57287"/>
        <dbReference type="ChEBI" id="CHEBI:77636"/>
        <dbReference type="EC" id="3.1.2.20"/>
    </reaction>
</comment>
<dbReference type="CDD" id="cd00038">
    <property type="entry name" value="CAP_ED"/>
    <property type="match status" value="1"/>
</dbReference>
<evidence type="ECO:0000256" key="4">
    <source>
        <dbReference type="ARBA" id="ARBA00011881"/>
    </source>
</evidence>
<keyword evidence="6" id="KW-0443">Lipid metabolism</keyword>
<feature type="domain" description="Cyclic nucleotide-binding" evidence="9">
    <location>
        <begin position="43"/>
        <end position="137"/>
    </location>
</feature>
<name>A0A7I4ASA7_PHYPA</name>
<comment type="subcellular location">
    <subcellularLocation>
        <location evidence="1">Peroxisome matrix</location>
    </subcellularLocation>
</comment>
<evidence type="ECO:0000256" key="8">
    <source>
        <dbReference type="ARBA" id="ARBA00038894"/>
    </source>
</evidence>
<reference evidence="10" key="3">
    <citation type="submission" date="2020-12" db="UniProtKB">
        <authorList>
            <consortium name="EnsemblPlants"/>
        </authorList>
    </citation>
    <scope>IDENTIFICATION</scope>
</reference>
<dbReference type="GO" id="GO:0006629">
    <property type="term" value="P:lipid metabolic process"/>
    <property type="evidence" value="ECO:0007669"/>
    <property type="project" value="UniProtKB-KW"/>
</dbReference>
<comment type="pathway">
    <text evidence="2">Lipid metabolism; fatty acid metabolism.</text>
</comment>
<dbReference type="Gene3D" id="2.60.120.10">
    <property type="entry name" value="Jelly Rolls"/>
    <property type="match status" value="1"/>
</dbReference>
<organism evidence="10 11">
    <name type="scientific">Physcomitrium patens</name>
    <name type="common">Spreading-leaved earth moss</name>
    <name type="synonym">Physcomitrella patens</name>
    <dbReference type="NCBI Taxonomy" id="3218"/>
    <lineage>
        <taxon>Eukaryota</taxon>
        <taxon>Viridiplantae</taxon>
        <taxon>Streptophyta</taxon>
        <taxon>Embryophyta</taxon>
        <taxon>Bryophyta</taxon>
        <taxon>Bryophytina</taxon>
        <taxon>Bryopsida</taxon>
        <taxon>Funariidae</taxon>
        <taxon>Funariales</taxon>
        <taxon>Funariaceae</taxon>
        <taxon>Physcomitrium</taxon>
    </lineage>
</organism>
<dbReference type="InterPro" id="IPR000595">
    <property type="entry name" value="cNMP-bd_dom"/>
</dbReference>
<dbReference type="CDD" id="cd03445">
    <property type="entry name" value="Thioesterase_II_repeat2"/>
    <property type="match status" value="1"/>
</dbReference>
<evidence type="ECO:0000256" key="1">
    <source>
        <dbReference type="ARBA" id="ARBA00004253"/>
    </source>
</evidence>
<evidence type="ECO:0000259" key="9">
    <source>
        <dbReference type="PROSITE" id="PS50042"/>
    </source>
</evidence>
<dbReference type="FunFam" id="2.40.160.210:FF:000003">
    <property type="entry name" value="Acyl-CoA thioesterase II"/>
    <property type="match status" value="1"/>
</dbReference>